<dbReference type="AlphaFoldDB" id="A0A974D3X7"/>
<dbReference type="Proteomes" id="UP000694892">
    <property type="component" value="Chromosome 4L"/>
</dbReference>
<sequence length="67" mass="7459">MSSKQAIPVPIYMGDWASPGTHTFKVLGKHRCGRAWERLNSQLKTCSAICGMLGERYFTVCIDPLLS</sequence>
<reference evidence="2" key="1">
    <citation type="journal article" date="2016" name="Nature">
        <title>Genome evolution in the allotetraploid frog Xenopus laevis.</title>
        <authorList>
            <person name="Session A.M."/>
            <person name="Uno Y."/>
            <person name="Kwon T."/>
            <person name="Chapman J.A."/>
            <person name="Toyoda A."/>
            <person name="Takahashi S."/>
            <person name="Fukui A."/>
            <person name="Hikosaka A."/>
            <person name="Suzuki A."/>
            <person name="Kondo M."/>
            <person name="van Heeringen S.J."/>
            <person name="Quigley I."/>
            <person name="Heinz S."/>
            <person name="Ogino H."/>
            <person name="Ochi H."/>
            <person name="Hellsten U."/>
            <person name="Lyons J.B."/>
            <person name="Simakov O."/>
            <person name="Putnam N."/>
            <person name="Stites J."/>
            <person name="Kuroki Y."/>
            <person name="Tanaka T."/>
            <person name="Michiue T."/>
            <person name="Watanabe M."/>
            <person name="Bogdanovic O."/>
            <person name="Lister R."/>
            <person name="Georgiou G."/>
            <person name="Paranjpe S.S."/>
            <person name="van Kruijsbergen I."/>
            <person name="Shu S."/>
            <person name="Carlson J."/>
            <person name="Kinoshita T."/>
            <person name="Ohta Y."/>
            <person name="Mawaribuchi S."/>
            <person name="Jenkins J."/>
            <person name="Grimwood J."/>
            <person name="Schmutz J."/>
            <person name="Mitros T."/>
            <person name="Mozaffari S.V."/>
            <person name="Suzuki Y."/>
            <person name="Haramoto Y."/>
            <person name="Yamamoto T.S."/>
            <person name="Takagi C."/>
            <person name="Heald R."/>
            <person name="Miller K."/>
            <person name="Haudenschild C."/>
            <person name="Kitzman J."/>
            <person name="Nakayama T."/>
            <person name="Izutsu Y."/>
            <person name="Robert J."/>
            <person name="Fortriede J."/>
            <person name="Burns K."/>
            <person name="Lotay V."/>
            <person name="Karimi K."/>
            <person name="Yasuoka Y."/>
            <person name="Dichmann D.S."/>
            <person name="Flajnik M.F."/>
            <person name="Houston D.W."/>
            <person name="Shendure J."/>
            <person name="DuPasquier L."/>
            <person name="Vize P.D."/>
            <person name="Zorn A.M."/>
            <person name="Ito M."/>
            <person name="Marcotte E.M."/>
            <person name="Wallingford J.B."/>
            <person name="Ito Y."/>
            <person name="Asashima M."/>
            <person name="Ueno N."/>
            <person name="Matsuda Y."/>
            <person name="Veenstra G.J."/>
            <person name="Fujiyama A."/>
            <person name="Harland R.M."/>
            <person name="Taira M."/>
            <person name="Rokhsar D.S."/>
        </authorList>
    </citation>
    <scope>NUCLEOTIDE SEQUENCE [LARGE SCALE GENOMIC DNA]</scope>
    <source>
        <strain evidence="2">J</strain>
    </source>
</reference>
<protein>
    <submittedName>
        <fullName evidence="1">Uncharacterized protein</fullName>
    </submittedName>
</protein>
<dbReference type="EMBL" id="CM004472">
    <property type="protein sequence ID" value="OCT84637.1"/>
    <property type="molecule type" value="Genomic_DNA"/>
</dbReference>
<evidence type="ECO:0000313" key="1">
    <source>
        <dbReference type="EMBL" id="OCT84637.1"/>
    </source>
</evidence>
<name>A0A974D3X7_XENLA</name>
<proteinExistence type="predicted"/>
<gene>
    <name evidence="1" type="ORF">XELAEV_18022791mg</name>
</gene>
<evidence type="ECO:0000313" key="2">
    <source>
        <dbReference type="Proteomes" id="UP000694892"/>
    </source>
</evidence>
<accession>A0A974D3X7</accession>
<organism evidence="1 2">
    <name type="scientific">Xenopus laevis</name>
    <name type="common">African clawed frog</name>
    <dbReference type="NCBI Taxonomy" id="8355"/>
    <lineage>
        <taxon>Eukaryota</taxon>
        <taxon>Metazoa</taxon>
        <taxon>Chordata</taxon>
        <taxon>Craniata</taxon>
        <taxon>Vertebrata</taxon>
        <taxon>Euteleostomi</taxon>
        <taxon>Amphibia</taxon>
        <taxon>Batrachia</taxon>
        <taxon>Anura</taxon>
        <taxon>Pipoidea</taxon>
        <taxon>Pipidae</taxon>
        <taxon>Xenopodinae</taxon>
        <taxon>Xenopus</taxon>
        <taxon>Xenopus</taxon>
    </lineage>
</organism>